<evidence type="ECO:0000256" key="2">
    <source>
        <dbReference type="ARBA" id="ARBA00022448"/>
    </source>
</evidence>
<dbReference type="OrthoDB" id="9794684at2"/>
<evidence type="ECO:0000256" key="1">
    <source>
        <dbReference type="ARBA" id="ARBA00004651"/>
    </source>
</evidence>
<dbReference type="RefSeq" id="WP_046767107.1">
    <property type="nucleotide sequence ID" value="NZ_KQ061220.1"/>
</dbReference>
<evidence type="ECO:0000256" key="5">
    <source>
        <dbReference type="ARBA" id="ARBA00022989"/>
    </source>
</evidence>
<comment type="similarity">
    <text evidence="7">Belongs to the binding-protein-dependent transport system permease family.</text>
</comment>
<dbReference type="PANTHER" id="PTHR32243">
    <property type="entry name" value="MALTOSE TRANSPORT SYSTEM PERMEASE-RELATED"/>
    <property type="match status" value="1"/>
</dbReference>
<feature type="transmembrane region" description="Helical" evidence="7">
    <location>
        <begin position="249"/>
        <end position="271"/>
    </location>
</feature>
<sequence>MASREVVETRVLGVARVLWLAFIMVACILPLFYMLLLSVRPLQAVLQDPLGVPSPSELNLEAYRRVVASPEDGGYGLLSFFGNSLIVALGSVVATVLVSVLGAYAATRLRFPGKNVVNVSFFAVYMFPGIVMAIPLFVLFSRLGLRGELPALIVIYLASTVPVSVYMLRNYFRSIPKGLEDAAMVDGCNRVQVIVRIVLPLAMPSIAATSLYVFMIAWNEYLFALLFLLESRDNWTVSLGLAQLDDISVSATVLMAGSVLLTLPVIALFFAAERLLVEGLTAGAEKG</sequence>
<evidence type="ECO:0000256" key="6">
    <source>
        <dbReference type="ARBA" id="ARBA00023136"/>
    </source>
</evidence>
<dbReference type="GO" id="GO:0005886">
    <property type="term" value="C:plasma membrane"/>
    <property type="evidence" value="ECO:0007669"/>
    <property type="project" value="UniProtKB-SubCell"/>
</dbReference>
<dbReference type="CDD" id="cd06261">
    <property type="entry name" value="TM_PBP2"/>
    <property type="match status" value="1"/>
</dbReference>
<protein>
    <submittedName>
        <fullName evidence="9">Carbohydrate ABC transporter membrane protein 2, CUT1 family</fullName>
    </submittedName>
</protein>
<feature type="transmembrane region" description="Helical" evidence="7">
    <location>
        <begin position="12"/>
        <end position="36"/>
    </location>
</feature>
<evidence type="ECO:0000256" key="3">
    <source>
        <dbReference type="ARBA" id="ARBA00022475"/>
    </source>
</evidence>
<feature type="domain" description="ABC transmembrane type-1" evidence="8">
    <location>
        <begin position="81"/>
        <end position="272"/>
    </location>
</feature>
<keyword evidence="3" id="KW-1003">Cell membrane</keyword>
<dbReference type="InterPro" id="IPR035906">
    <property type="entry name" value="MetI-like_sf"/>
</dbReference>
<dbReference type="Gene3D" id="1.10.3720.10">
    <property type="entry name" value="MetI-like"/>
    <property type="match status" value="1"/>
</dbReference>
<accession>A0A1H2HD76</accession>
<dbReference type="Pfam" id="PF00528">
    <property type="entry name" value="BPD_transp_1"/>
    <property type="match status" value="1"/>
</dbReference>
<keyword evidence="6 7" id="KW-0472">Membrane</keyword>
<dbReference type="GO" id="GO:0055085">
    <property type="term" value="P:transmembrane transport"/>
    <property type="evidence" value="ECO:0007669"/>
    <property type="project" value="InterPro"/>
</dbReference>
<keyword evidence="10" id="KW-1185">Reference proteome</keyword>
<dbReference type="InterPro" id="IPR000515">
    <property type="entry name" value="MetI-like"/>
</dbReference>
<proteinExistence type="inferred from homology"/>
<gene>
    <name evidence="9" type="ORF">SAMN04488563_0977</name>
</gene>
<keyword evidence="5 7" id="KW-1133">Transmembrane helix</keyword>
<evidence type="ECO:0000313" key="10">
    <source>
        <dbReference type="Proteomes" id="UP000182977"/>
    </source>
</evidence>
<comment type="subcellular location">
    <subcellularLocation>
        <location evidence="1 7">Cell membrane</location>
        <topology evidence="1 7">Multi-pass membrane protein</topology>
    </subcellularLocation>
</comment>
<dbReference type="STRING" id="419479.SAMN04488563_0977"/>
<dbReference type="PANTHER" id="PTHR32243:SF18">
    <property type="entry name" value="INNER MEMBRANE ABC TRANSPORTER PERMEASE PROTEIN YCJP"/>
    <property type="match status" value="1"/>
</dbReference>
<dbReference type="EMBL" id="LT629791">
    <property type="protein sequence ID" value="SDU29847.1"/>
    <property type="molecule type" value="Genomic_DNA"/>
</dbReference>
<feature type="transmembrane region" description="Helical" evidence="7">
    <location>
        <begin position="119"/>
        <end position="143"/>
    </location>
</feature>
<feature type="transmembrane region" description="Helical" evidence="7">
    <location>
        <begin position="85"/>
        <end position="107"/>
    </location>
</feature>
<dbReference type="SUPFAM" id="SSF161098">
    <property type="entry name" value="MetI-like"/>
    <property type="match status" value="1"/>
</dbReference>
<keyword evidence="4 7" id="KW-0812">Transmembrane</keyword>
<evidence type="ECO:0000256" key="7">
    <source>
        <dbReference type="RuleBase" id="RU363032"/>
    </source>
</evidence>
<feature type="transmembrane region" description="Helical" evidence="7">
    <location>
        <begin position="149"/>
        <end position="168"/>
    </location>
</feature>
<dbReference type="PROSITE" id="PS51257">
    <property type="entry name" value="PROKAR_LIPOPROTEIN"/>
    <property type="match status" value="1"/>
</dbReference>
<dbReference type="Proteomes" id="UP000182977">
    <property type="component" value="Chromosome I"/>
</dbReference>
<name>A0A1H2HD76_9ACTN</name>
<evidence type="ECO:0000256" key="4">
    <source>
        <dbReference type="ARBA" id="ARBA00022692"/>
    </source>
</evidence>
<dbReference type="PROSITE" id="PS50928">
    <property type="entry name" value="ABC_TM1"/>
    <property type="match status" value="1"/>
</dbReference>
<organism evidence="9 10">
    <name type="scientific">Jiangella alkaliphila</name>
    <dbReference type="NCBI Taxonomy" id="419479"/>
    <lineage>
        <taxon>Bacteria</taxon>
        <taxon>Bacillati</taxon>
        <taxon>Actinomycetota</taxon>
        <taxon>Actinomycetes</taxon>
        <taxon>Jiangellales</taxon>
        <taxon>Jiangellaceae</taxon>
        <taxon>Jiangella</taxon>
    </lineage>
</organism>
<keyword evidence="2 7" id="KW-0813">Transport</keyword>
<reference evidence="10" key="1">
    <citation type="submission" date="2016-10" db="EMBL/GenBank/DDBJ databases">
        <authorList>
            <person name="Varghese N."/>
            <person name="Submissions S."/>
        </authorList>
    </citation>
    <scope>NUCLEOTIDE SEQUENCE [LARGE SCALE GENOMIC DNA]</scope>
    <source>
        <strain evidence="10">DSM 45079</strain>
    </source>
</reference>
<evidence type="ECO:0000313" key="9">
    <source>
        <dbReference type="EMBL" id="SDU29847.1"/>
    </source>
</evidence>
<dbReference type="InterPro" id="IPR050901">
    <property type="entry name" value="BP-dep_ABC_trans_perm"/>
</dbReference>
<dbReference type="AlphaFoldDB" id="A0A1H2HD76"/>
<evidence type="ECO:0000259" key="8">
    <source>
        <dbReference type="PROSITE" id="PS50928"/>
    </source>
</evidence>